<keyword evidence="2" id="KW-0560">Oxidoreductase</keyword>
<sequence>MNVVVLGATSAIAEQVARLHAARGAALLLVGRKPGRLAAVAADLRLRGAARVEVRALELDELAAHAALAAEAEALLGPVDLVVVAQGALGDPAAYAADPAAAAAVLHTNLVAPASLLTAFAARLARRGAGSLVVLGSVAGDRGRGSNFAYGAAKGGLALFAQGLRNRWHRTGLHVLTVKPGFVDTPMTAHVPKNPLFASPERVAAAIVRAADARRDVLYVPWFWRFILLAVRAIPERVFKKLDL</sequence>
<evidence type="ECO:0000256" key="1">
    <source>
        <dbReference type="ARBA" id="ARBA00006484"/>
    </source>
</evidence>
<keyword evidence="4" id="KW-1185">Reference proteome</keyword>
<dbReference type="InterPro" id="IPR036291">
    <property type="entry name" value="NAD(P)-bd_dom_sf"/>
</dbReference>
<dbReference type="AlphaFoldDB" id="A0A7I9VGX3"/>
<dbReference type="GO" id="GO:0016491">
    <property type="term" value="F:oxidoreductase activity"/>
    <property type="evidence" value="ECO:0007669"/>
    <property type="project" value="UniProtKB-KW"/>
</dbReference>
<dbReference type="InterPro" id="IPR002347">
    <property type="entry name" value="SDR_fam"/>
</dbReference>
<organism evidence="3 4">
    <name type="scientific">Anaeromyxobacter diazotrophicus</name>
    <dbReference type="NCBI Taxonomy" id="2590199"/>
    <lineage>
        <taxon>Bacteria</taxon>
        <taxon>Pseudomonadati</taxon>
        <taxon>Myxococcota</taxon>
        <taxon>Myxococcia</taxon>
        <taxon>Myxococcales</taxon>
        <taxon>Cystobacterineae</taxon>
        <taxon>Anaeromyxobacteraceae</taxon>
        <taxon>Anaeromyxobacter</taxon>
    </lineage>
</organism>
<evidence type="ECO:0000313" key="4">
    <source>
        <dbReference type="Proteomes" id="UP000503640"/>
    </source>
</evidence>
<dbReference type="RefSeq" id="WP_176062426.1">
    <property type="nucleotide sequence ID" value="NZ_BJTG01000001.1"/>
</dbReference>
<proteinExistence type="inferred from homology"/>
<dbReference type="Gene3D" id="3.40.50.720">
    <property type="entry name" value="NAD(P)-binding Rossmann-like Domain"/>
    <property type="match status" value="1"/>
</dbReference>
<dbReference type="PANTHER" id="PTHR44196:SF1">
    <property type="entry name" value="DEHYDROGENASE_REDUCTASE SDR FAMILY MEMBER 7B"/>
    <property type="match status" value="1"/>
</dbReference>
<dbReference type="InterPro" id="IPR020904">
    <property type="entry name" value="Sc_DH/Rdtase_CS"/>
</dbReference>
<protein>
    <submittedName>
        <fullName evidence="3">Short-chain dehydrogenase</fullName>
    </submittedName>
</protein>
<evidence type="ECO:0000256" key="2">
    <source>
        <dbReference type="ARBA" id="ARBA00023002"/>
    </source>
</evidence>
<dbReference type="PRINTS" id="PR00081">
    <property type="entry name" value="GDHRDH"/>
</dbReference>
<accession>A0A7I9VGX3</accession>
<dbReference type="EMBL" id="BJTG01000001">
    <property type="protein sequence ID" value="GEJ55641.1"/>
    <property type="molecule type" value="Genomic_DNA"/>
</dbReference>
<comment type="similarity">
    <text evidence="1">Belongs to the short-chain dehydrogenases/reductases (SDR) family.</text>
</comment>
<dbReference type="SUPFAM" id="SSF51735">
    <property type="entry name" value="NAD(P)-binding Rossmann-fold domains"/>
    <property type="match status" value="1"/>
</dbReference>
<dbReference type="PANTHER" id="PTHR44196">
    <property type="entry name" value="DEHYDROGENASE/REDUCTASE SDR FAMILY MEMBER 7B"/>
    <property type="match status" value="1"/>
</dbReference>
<dbReference type="Pfam" id="PF00106">
    <property type="entry name" value="adh_short"/>
    <property type="match status" value="1"/>
</dbReference>
<dbReference type="Proteomes" id="UP000503640">
    <property type="component" value="Unassembled WGS sequence"/>
</dbReference>
<reference evidence="4" key="1">
    <citation type="journal article" date="2020" name="Appl. Environ. Microbiol.">
        <title>Diazotrophic Anaeromyxobacter Isolates from Soils.</title>
        <authorList>
            <person name="Masuda Y."/>
            <person name="Yamanaka H."/>
            <person name="Xu Z.X."/>
            <person name="Shiratori Y."/>
            <person name="Aono T."/>
            <person name="Amachi S."/>
            <person name="Senoo K."/>
            <person name="Itoh H."/>
        </authorList>
    </citation>
    <scope>NUCLEOTIDE SEQUENCE [LARGE SCALE GENOMIC DNA]</scope>
    <source>
        <strain evidence="4">R267</strain>
    </source>
</reference>
<name>A0A7I9VGX3_9BACT</name>
<gene>
    <name evidence="3" type="ORF">AMYX_03820</name>
</gene>
<dbReference type="NCBIfam" id="NF005489">
    <property type="entry name" value="PRK07102.1"/>
    <property type="match status" value="1"/>
</dbReference>
<dbReference type="GO" id="GO:0016020">
    <property type="term" value="C:membrane"/>
    <property type="evidence" value="ECO:0007669"/>
    <property type="project" value="TreeGrafter"/>
</dbReference>
<evidence type="ECO:0000313" key="3">
    <source>
        <dbReference type="EMBL" id="GEJ55641.1"/>
    </source>
</evidence>
<comment type="caution">
    <text evidence="3">The sequence shown here is derived from an EMBL/GenBank/DDBJ whole genome shotgun (WGS) entry which is preliminary data.</text>
</comment>
<dbReference type="PROSITE" id="PS00061">
    <property type="entry name" value="ADH_SHORT"/>
    <property type="match status" value="1"/>
</dbReference>